<dbReference type="AlphaFoldDB" id="X0UX64"/>
<evidence type="ECO:0000256" key="1">
    <source>
        <dbReference type="SAM" id="MobiDB-lite"/>
    </source>
</evidence>
<name>X0UX64_9ZZZZ</name>
<proteinExistence type="predicted"/>
<feature type="compositionally biased region" description="Polar residues" evidence="1">
    <location>
        <begin position="1"/>
        <end position="10"/>
    </location>
</feature>
<sequence>MRATGISSRTVARGVRELESGETPGPGRVRCPGGGRKPAEVLDPGLKAALETLVDPVTRGDPESPLRWTCKGTRRLASQLQKEGYAVSHTLVVRLLREAGYSLQANRKTREGTSHPDRDVQFAYINQQVTRQIKRGQPVISVDTKKKELVGAFKNAGREWQPKGEPEEVRVHDFLDKELGKAIPYGVYDVGSNVGWVSVGVTHDTAQFAVATIGRWWRQMGRRMYPKARSLLITAESGGSNGVRVRLWKWELQKFAKATGLMIHVHHLP</sequence>
<feature type="non-terminal residue" evidence="2">
    <location>
        <position position="269"/>
    </location>
</feature>
<protein>
    <recommendedName>
        <fullName evidence="3">ISAzo13 family transposase</fullName>
    </recommendedName>
</protein>
<evidence type="ECO:0000313" key="2">
    <source>
        <dbReference type="EMBL" id="GAG03797.1"/>
    </source>
</evidence>
<dbReference type="EMBL" id="BARS01024089">
    <property type="protein sequence ID" value="GAG03797.1"/>
    <property type="molecule type" value="Genomic_DNA"/>
</dbReference>
<feature type="region of interest" description="Disordered" evidence="1">
    <location>
        <begin position="1"/>
        <end position="38"/>
    </location>
</feature>
<organism evidence="2">
    <name type="scientific">marine sediment metagenome</name>
    <dbReference type="NCBI Taxonomy" id="412755"/>
    <lineage>
        <taxon>unclassified sequences</taxon>
        <taxon>metagenomes</taxon>
        <taxon>ecological metagenomes</taxon>
    </lineage>
</organism>
<comment type="caution">
    <text evidence="2">The sequence shown here is derived from an EMBL/GenBank/DDBJ whole genome shotgun (WGS) entry which is preliminary data.</text>
</comment>
<dbReference type="NCBIfam" id="NF033519">
    <property type="entry name" value="transpos_ISAzo13"/>
    <property type="match status" value="1"/>
</dbReference>
<accession>X0UX64</accession>
<gene>
    <name evidence="2" type="ORF">S01H1_38278</name>
</gene>
<evidence type="ECO:0008006" key="3">
    <source>
        <dbReference type="Google" id="ProtNLM"/>
    </source>
</evidence>
<reference evidence="2" key="1">
    <citation type="journal article" date="2014" name="Front. Microbiol.">
        <title>High frequency of phylogenetically diverse reductive dehalogenase-homologous genes in deep subseafloor sedimentary metagenomes.</title>
        <authorList>
            <person name="Kawai M."/>
            <person name="Futagami T."/>
            <person name="Toyoda A."/>
            <person name="Takaki Y."/>
            <person name="Nishi S."/>
            <person name="Hori S."/>
            <person name="Arai W."/>
            <person name="Tsubouchi T."/>
            <person name="Morono Y."/>
            <person name="Uchiyama I."/>
            <person name="Ito T."/>
            <person name="Fujiyama A."/>
            <person name="Inagaki F."/>
            <person name="Takami H."/>
        </authorList>
    </citation>
    <scope>NUCLEOTIDE SEQUENCE</scope>
    <source>
        <strain evidence="2">Expedition CK06-06</strain>
    </source>
</reference>
<dbReference type="InterPro" id="IPR011518">
    <property type="entry name" value="Transposase_36"/>
</dbReference>
<dbReference type="Pfam" id="PF07592">
    <property type="entry name" value="DDE_Tnp_ISAZ013"/>
    <property type="match status" value="1"/>
</dbReference>